<organism evidence="2 4">
    <name type="scientific">Rubrobacter radiotolerans</name>
    <name type="common">Arthrobacter radiotolerans</name>
    <dbReference type="NCBI Taxonomy" id="42256"/>
    <lineage>
        <taxon>Bacteria</taxon>
        <taxon>Bacillati</taxon>
        <taxon>Actinomycetota</taxon>
        <taxon>Rubrobacteria</taxon>
        <taxon>Rubrobacterales</taxon>
        <taxon>Rubrobacteraceae</taxon>
        <taxon>Rubrobacter</taxon>
    </lineage>
</organism>
<keyword evidence="2" id="KW-0378">Hydrolase</keyword>
<dbReference type="GO" id="GO:0004553">
    <property type="term" value="F:hydrolase activity, hydrolyzing O-glycosyl compounds"/>
    <property type="evidence" value="ECO:0007669"/>
    <property type="project" value="UniProtKB-ARBA"/>
</dbReference>
<reference evidence="3" key="2">
    <citation type="submission" date="2023-11" db="EMBL/GenBank/DDBJ databases">
        <title>MicrobeMod: A computational toolkit for identifying prokaryotic methylation and restriction-modification with nanopore sequencing.</title>
        <authorList>
            <person name="Crits-Christoph A."/>
            <person name="Kang S.C."/>
            <person name="Lee H."/>
            <person name="Ostrov N."/>
        </authorList>
    </citation>
    <scope>NUCLEOTIDE SEQUENCE</scope>
    <source>
        <strain evidence="3">ATCC 51242</strain>
    </source>
</reference>
<geneLocation type="plasmid" evidence="2">
    <name>1</name>
</geneLocation>
<dbReference type="PANTHER" id="PTHR31616">
    <property type="entry name" value="TREHALASE"/>
    <property type="match status" value="1"/>
</dbReference>
<dbReference type="Gene3D" id="1.50.10.10">
    <property type="match status" value="1"/>
</dbReference>
<dbReference type="SUPFAM" id="SSF48208">
    <property type="entry name" value="Six-hairpin glycosidases"/>
    <property type="match status" value="1"/>
</dbReference>
<evidence type="ECO:0000313" key="2">
    <source>
        <dbReference type="EMBL" id="AHY48166.1"/>
    </source>
</evidence>
<dbReference type="PANTHER" id="PTHR31616:SF0">
    <property type="entry name" value="GLUCAN 1,4-ALPHA-GLUCOSIDASE"/>
    <property type="match status" value="1"/>
</dbReference>
<dbReference type="Proteomes" id="UP001281130">
    <property type="component" value="Unassembled WGS sequence"/>
</dbReference>
<name>A0A023X7I5_RUBRA</name>
<gene>
    <name evidence="2" type="ORF">RradSPS_2883</name>
    <name evidence="3" type="ORF">SIL72_15465</name>
</gene>
<dbReference type="HOGENOM" id="CLU_1795060_0_0_11"/>
<dbReference type="EMBL" id="JAWXXX010000002">
    <property type="protein sequence ID" value="MDX5895425.1"/>
    <property type="molecule type" value="Genomic_DNA"/>
</dbReference>
<keyword evidence="2" id="KW-0614">Plasmid</keyword>
<reference evidence="2 4" key="1">
    <citation type="submission" date="2014-03" db="EMBL/GenBank/DDBJ databases">
        <title>Complete genome sequence of the Radio-Resistant Rubrobacter radiotolerans RSPS-4.</title>
        <authorList>
            <person name="Egas C.C."/>
            <person name="Barroso C.C."/>
            <person name="Froufe H.J.C."/>
            <person name="Pacheco J.J."/>
            <person name="Albuquerque L.L."/>
            <person name="da Costa M.M.S."/>
        </authorList>
    </citation>
    <scope>NUCLEOTIDE SEQUENCE [LARGE SCALE GENOMIC DNA]</scope>
    <source>
        <strain evidence="2 4">RSPS-4</strain>
        <plasmid evidence="2 4">1</plasmid>
    </source>
</reference>
<dbReference type="AlphaFoldDB" id="A0A023X7I5"/>
<feature type="domain" description="GH15-like" evidence="1">
    <location>
        <begin position="2"/>
        <end position="134"/>
    </location>
</feature>
<dbReference type="RefSeq" id="WP_232226661.1">
    <property type="nucleotide sequence ID" value="NZ_CP007515.1"/>
</dbReference>
<accession>A0A023X7I5</accession>
<dbReference type="eggNOG" id="COG3387">
    <property type="taxonomic scope" value="Bacteria"/>
</dbReference>
<sequence length="144" mass="16556">MGNAAAGQLRLDAYGELLEMSWRWHRRGNAPDNDYWRFLLDLVDTAAERWSEPDCGIWELRGDPQHFVHSKVMCWVALERGLKLAEECLRWAPVKRWKKARNEVREAVESSGYGGDRGIFTRAFGDGELDSALLAGLAFFVRVW</sequence>
<dbReference type="InterPro" id="IPR008928">
    <property type="entry name" value="6-hairpin_glycosidase_sf"/>
</dbReference>
<dbReference type="Pfam" id="PF00723">
    <property type="entry name" value="Glyco_hydro_15"/>
    <property type="match status" value="1"/>
</dbReference>
<dbReference type="InterPro" id="IPR011613">
    <property type="entry name" value="GH15-like"/>
</dbReference>
<proteinExistence type="predicted"/>
<protein>
    <submittedName>
        <fullName evidence="3">Glycoside hydrolase family 15 protein</fullName>
    </submittedName>
    <submittedName>
        <fullName evidence="2">Glycosyl hydrolases family 15</fullName>
    </submittedName>
</protein>
<dbReference type="KEGG" id="rrd:RradSPS_2883"/>
<evidence type="ECO:0000313" key="3">
    <source>
        <dbReference type="EMBL" id="MDX5895425.1"/>
    </source>
</evidence>
<dbReference type="EMBL" id="CP007515">
    <property type="protein sequence ID" value="AHY48166.1"/>
    <property type="molecule type" value="Genomic_DNA"/>
</dbReference>
<keyword evidence="4" id="KW-1185">Reference proteome</keyword>
<dbReference type="GO" id="GO:0005975">
    <property type="term" value="P:carbohydrate metabolic process"/>
    <property type="evidence" value="ECO:0007669"/>
    <property type="project" value="InterPro"/>
</dbReference>
<dbReference type="Proteomes" id="UP000025229">
    <property type="component" value="Plasmid 1"/>
</dbReference>
<dbReference type="InterPro" id="IPR012341">
    <property type="entry name" value="6hp_glycosidase-like_sf"/>
</dbReference>
<evidence type="ECO:0000313" key="4">
    <source>
        <dbReference type="Proteomes" id="UP000025229"/>
    </source>
</evidence>
<evidence type="ECO:0000259" key="1">
    <source>
        <dbReference type="Pfam" id="PF00723"/>
    </source>
</evidence>